<protein>
    <submittedName>
        <fullName evidence="1">(northern house mosquito) hypothetical protein</fullName>
    </submittedName>
</protein>
<organism evidence="1">
    <name type="scientific">Culex pipiens</name>
    <name type="common">House mosquito</name>
    <dbReference type="NCBI Taxonomy" id="7175"/>
    <lineage>
        <taxon>Eukaryota</taxon>
        <taxon>Metazoa</taxon>
        <taxon>Ecdysozoa</taxon>
        <taxon>Arthropoda</taxon>
        <taxon>Hexapoda</taxon>
        <taxon>Insecta</taxon>
        <taxon>Pterygota</taxon>
        <taxon>Neoptera</taxon>
        <taxon>Endopterygota</taxon>
        <taxon>Diptera</taxon>
        <taxon>Nematocera</taxon>
        <taxon>Culicoidea</taxon>
        <taxon>Culicidae</taxon>
        <taxon>Culicinae</taxon>
        <taxon>Culicini</taxon>
        <taxon>Culex</taxon>
        <taxon>Culex</taxon>
    </lineage>
</organism>
<reference evidence="1" key="1">
    <citation type="submission" date="2021-05" db="EMBL/GenBank/DDBJ databases">
        <authorList>
            <person name="Alioto T."/>
            <person name="Alioto T."/>
            <person name="Gomez Garrido J."/>
        </authorList>
    </citation>
    <scope>NUCLEOTIDE SEQUENCE</scope>
</reference>
<dbReference type="EMBL" id="HBUE01324858">
    <property type="protein sequence ID" value="CAG6590271.1"/>
    <property type="molecule type" value="Transcribed_RNA"/>
</dbReference>
<dbReference type="EMBL" id="HBUE01117773">
    <property type="protein sequence ID" value="CAG6491048.1"/>
    <property type="molecule type" value="Transcribed_RNA"/>
</dbReference>
<dbReference type="AlphaFoldDB" id="A0A8D8CBP9"/>
<name>A0A8D8CBP9_CULPI</name>
<accession>A0A8D8CBP9</accession>
<evidence type="ECO:0000313" key="1">
    <source>
        <dbReference type="EMBL" id="CAG6491048.1"/>
    </source>
</evidence>
<sequence length="105" mass="12309">MSFPLQNPPTAPTDCRNLLRHFQPWSIAGTPRNPRSSPSTTSLRPFRRVLRVPNHERDPKLFLSVRKRGENVFDLFSKQSLRKNHHRHNIFFEKSITADVFCTVK</sequence>
<dbReference type="EMBL" id="HBUE01218295">
    <property type="protein sequence ID" value="CAG6538259.1"/>
    <property type="molecule type" value="Transcribed_RNA"/>
</dbReference>
<proteinExistence type="predicted"/>